<accession>A0A0S2MUW0</accession>
<reference evidence="2" key="1">
    <citation type="submission" date="2015-11" db="EMBL/GenBank/DDBJ databases">
        <authorList>
            <person name="Sharaf A."/>
            <person name="Marie M.E."/>
            <person name="Esson H."/>
            <person name="El-Afifi I.S."/>
            <person name="Hammad M.A."/>
        </authorList>
    </citation>
    <scope>NUCLEOTIDE SEQUENCE [LARGE SCALE GENOMIC DNA]</scope>
</reference>
<evidence type="ECO:0000313" key="2">
    <source>
        <dbReference type="Proteomes" id="UP000225963"/>
    </source>
</evidence>
<sequence length="71" mass="8317">MKWINREIATIYLKSGKVVEVECDEVVMSEDPETQKLRKLEFRGSTHPKKLYINVDSVECITTKIVPMRVY</sequence>
<dbReference type="EMBL" id="KT995480">
    <property type="protein sequence ID" value="ALO79634.1"/>
    <property type="molecule type" value="Genomic_DNA"/>
</dbReference>
<evidence type="ECO:0000313" key="1">
    <source>
        <dbReference type="EMBL" id="ALO79634.1"/>
    </source>
</evidence>
<protein>
    <submittedName>
        <fullName evidence="1">Uncharacterized protein</fullName>
    </submittedName>
</protein>
<organism evidence="1 2">
    <name type="scientific">Bacillus phage BM15</name>
    <dbReference type="NCBI Taxonomy" id="1755680"/>
    <lineage>
        <taxon>Viruses</taxon>
        <taxon>Duplodnaviria</taxon>
        <taxon>Heunggongvirae</taxon>
        <taxon>Uroviricota</taxon>
        <taxon>Caudoviricetes</taxon>
        <taxon>Herelleviridae</taxon>
        <taxon>Bastillevirinae</taxon>
        <taxon>Caeruleovirus</taxon>
        <taxon>Caeruleovirus BM15</taxon>
    </lineage>
</organism>
<keyword evidence="2" id="KW-1185">Reference proteome</keyword>
<dbReference type="OrthoDB" id="40257at10239"/>
<dbReference type="Proteomes" id="UP000225963">
    <property type="component" value="Segment"/>
</dbReference>
<gene>
    <name evidence="1" type="ORF">BM10_230</name>
</gene>
<proteinExistence type="predicted"/>
<name>A0A0S2MUW0_9CAUD</name>